<dbReference type="AlphaFoldDB" id="A0A0F0KYJ8"/>
<name>A0A0F0KYJ8_9MICO</name>
<dbReference type="PATRIC" id="fig|82380.10.peg.432"/>
<reference evidence="1 2" key="1">
    <citation type="submission" date="2015-02" db="EMBL/GenBank/DDBJ databases">
        <title>Draft genome sequences of ten Microbacterium spp. with emphasis on heavy metal contaminated environments.</title>
        <authorList>
            <person name="Corretto E."/>
        </authorList>
    </citation>
    <scope>NUCLEOTIDE SEQUENCE [LARGE SCALE GENOMIC DNA]</scope>
    <source>
        <strain evidence="1 2">BEL163</strain>
    </source>
</reference>
<dbReference type="EMBL" id="JYIV01000014">
    <property type="protein sequence ID" value="KJL25928.1"/>
    <property type="molecule type" value="Genomic_DNA"/>
</dbReference>
<gene>
    <name evidence="1" type="ORF">RN51_00435</name>
</gene>
<protein>
    <submittedName>
        <fullName evidence="1">Uncharacterized protein</fullName>
    </submittedName>
</protein>
<sequence length="47" mass="4814">MSSTTEHNPLDVLFPDPDGVIAALVADLPAPAPDSAARVSALLMVAR</sequence>
<evidence type="ECO:0000313" key="2">
    <source>
        <dbReference type="Proteomes" id="UP000033725"/>
    </source>
</evidence>
<dbReference type="RefSeq" id="WP_156149062.1">
    <property type="nucleotide sequence ID" value="NZ_JYIV01000014.1"/>
</dbReference>
<comment type="caution">
    <text evidence="1">The sequence shown here is derived from an EMBL/GenBank/DDBJ whole genome shotgun (WGS) entry which is preliminary data.</text>
</comment>
<evidence type="ECO:0000313" key="1">
    <source>
        <dbReference type="EMBL" id="KJL25928.1"/>
    </source>
</evidence>
<organism evidence="1 2">
    <name type="scientific">Microbacterium oxydans</name>
    <dbReference type="NCBI Taxonomy" id="82380"/>
    <lineage>
        <taxon>Bacteria</taxon>
        <taxon>Bacillati</taxon>
        <taxon>Actinomycetota</taxon>
        <taxon>Actinomycetes</taxon>
        <taxon>Micrococcales</taxon>
        <taxon>Microbacteriaceae</taxon>
        <taxon>Microbacterium</taxon>
    </lineage>
</organism>
<proteinExistence type="predicted"/>
<accession>A0A0F0KYJ8</accession>
<dbReference type="Proteomes" id="UP000033725">
    <property type="component" value="Unassembled WGS sequence"/>
</dbReference>